<dbReference type="Pfam" id="PF24054">
    <property type="entry name" value="DUF7357"/>
    <property type="match status" value="1"/>
</dbReference>
<dbReference type="EMBL" id="JAAQHG020000001">
    <property type="protein sequence ID" value="KAL1591149.1"/>
    <property type="molecule type" value="Genomic_DNA"/>
</dbReference>
<feature type="region of interest" description="Disordered" evidence="1">
    <location>
        <begin position="573"/>
        <end position="621"/>
    </location>
</feature>
<evidence type="ECO:0000256" key="1">
    <source>
        <dbReference type="SAM" id="MobiDB-lite"/>
    </source>
</evidence>
<feature type="compositionally biased region" description="Acidic residues" evidence="1">
    <location>
        <begin position="232"/>
        <end position="250"/>
    </location>
</feature>
<sequence length="837" mass="92431">MRLRLRIERNGLPTVSTLWPVTDPPQKKTIAQFIEAVNQAFPLEGDRWGLEDYIVTVADFECLHYHYVSDVCKDDEEVVVRPLTYAEVRSRTLTGRSQISSDGKKLTDGIAFGKPLLKAPVRPEVMIPPRKRKRATADEDDGGKKKVRFITNGDAEVHIECIPPGGHKMTMAPERDEHQEDEDGGFELGDDGKCHCHTSSDAENGFAGVAWHPADSEPSDSDSSDSCSGDPDSSDSDSSDSDSSDSDSSESTDSSSDSSSDESSHNSSHVSMPRPTSAALSTGATANAVGGGEAGSALPASHCQQSAVATPLPSLPHAGKMKTQKRNARRRESKKLAYLKGQGILAQDADFTTLREWEEAQYSTEYLLPNHERGDSDPTSTATLDDADENGSPENETESGFEATGQNLQQSARSDDIMLNSRGEWIPEEDFDEGPEVQSNKLEARKAALMGRLHQQNMEGMAANERGQGPVAGRRGVNVAGAERLLYGSLGVRTPQSQEQREAVQRTLAARLGTAAPKRKSDSQDEELAVPEEEEEAEDIDWHEHIELLAIECCDEGVQLATPPFPFHQHWDPQYPKKENQNTRAYTNAPRKRRRRNRRAIESANAQTYDNNNEGYGDALDYDDDGADEGAYMVSYDMYDDEDYDDALDYDDDGAVEGAYTETYDTYNKDGYGDALDWDGDGTAYDHGYWEGFGDEEDPAAQQLLDEATAAAPVDDFPALPQDFSSLKAMTSEDAQVGDFVTFTELVLSTATNWQPEMLRRTVQLLEKEGDVWTMKLALRDLAPKEYDDQGDRVYGKFDMAPLNGEEELSEEEERLKVASFAELNDARLLQRAEIKE</sequence>
<feature type="compositionally biased region" description="Acidic residues" evidence="1">
    <location>
        <begin position="385"/>
        <end position="399"/>
    </location>
</feature>
<dbReference type="Proteomes" id="UP000803884">
    <property type="component" value="Unassembled WGS sequence"/>
</dbReference>
<dbReference type="RefSeq" id="XP_069234254.1">
    <property type="nucleotide sequence ID" value="XM_069369065.1"/>
</dbReference>
<keyword evidence="4" id="KW-1185">Reference proteome</keyword>
<protein>
    <recommendedName>
        <fullName evidence="2">DUF7357 domain-containing protein</fullName>
    </recommendedName>
</protein>
<reference evidence="3 4" key="1">
    <citation type="journal article" date="2020" name="Microbiol. Resour. Announc.">
        <title>Draft Genome Sequence of a Cladosporium Species Isolated from the Mesophotic Ascidian Didemnum maculosum.</title>
        <authorList>
            <person name="Gioti A."/>
            <person name="Siaperas R."/>
            <person name="Nikolaivits E."/>
            <person name="Le Goff G."/>
            <person name="Ouazzani J."/>
            <person name="Kotoulas G."/>
            <person name="Topakas E."/>
        </authorList>
    </citation>
    <scope>NUCLEOTIDE SEQUENCE [LARGE SCALE GENOMIC DNA]</scope>
    <source>
        <strain evidence="3 4">TM138-S3</strain>
    </source>
</reference>
<comment type="caution">
    <text evidence="3">The sequence shown here is derived from an EMBL/GenBank/DDBJ whole genome shotgun (WGS) entry which is preliminary data.</text>
</comment>
<evidence type="ECO:0000259" key="2">
    <source>
        <dbReference type="Pfam" id="PF24054"/>
    </source>
</evidence>
<feature type="compositionally biased region" description="Basic residues" evidence="1">
    <location>
        <begin position="319"/>
        <end position="333"/>
    </location>
</feature>
<feature type="region of interest" description="Disordered" evidence="1">
    <location>
        <begin position="365"/>
        <end position="419"/>
    </location>
</feature>
<organism evidence="3 4">
    <name type="scientific">Cladosporium halotolerans</name>
    <dbReference type="NCBI Taxonomy" id="1052096"/>
    <lineage>
        <taxon>Eukaryota</taxon>
        <taxon>Fungi</taxon>
        <taxon>Dikarya</taxon>
        <taxon>Ascomycota</taxon>
        <taxon>Pezizomycotina</taxon>
        <taxon>Dothideomycetes</taxon>
        <taxon>Dothideomycetidae</taxon>
        <taxon>Cladosporiales</taxon>
        <taxon>Cladosporiaceae</taxon>
        <taxon>Cladosporium</taxon>
    </lineage>
</organism>
<feature type="region of interest" description="Disordered" evidence="1">
    <location>
        <begin position="159"/>
        <end position="190"/>
    </location>
</feature>
<dbReference type="AlphaFoldDB" id="A0AB34L2C5"/>
<gene>
    <name evidence="3" type="ORF">WHR41_00459</name>
</gene>
<feature type="compositionally biased region" description="Acidic residues" evidence="1">
    <location>
        <begin position="524"/>
        <end position="538"/>
    </location>
</feature>
<feature type="region of interest" description="Disordered" evidence="1">
    <location>
        <begin position="123"/>
        <end position="146"/>
    </location>
</feature>
<feature type="compositionally biased region" description="Acidic residues" evidence="1">
    <location>
        <begin position="179"/>
        <end position="189"/>
    </location>
</feature>
<name>A0AB34L2C5_9PEZI</name>
<feature type="region of interest" description="Disordered" evidence="1">
    <location>
        <begin position="206"/>
        <end position="333"/>
    </location>
</feature>
<feature type="domain" description="DUF7357" evidence="2">
    <location>
        <begin position="1"/>
        <end position="130"/>
    </location>
</feature>
<dbReference type="InterPro" id="IPR055781">
    <property type="entry name" value="DUF7357"/>
</dbReference>
<feature type="region of interest" description="Disordered" evidence="1">
    <location>
        <begin position="511"/>
        <end position="538"/>
    </location>
</feature>
<evidence type="ECO:0000313" key="4">
    <source>
        <dbReference type="Proteomes" id="UP000803884"/>
    </source>
</evidence>
<accession>A0AB34L2C5</accession>
<evidence type="ECO:0000313" key="3">
    <source>
        <dbReference type="EMBL" id="KAL1591149.1"/>
    </source>
</evidence>
<dbReference type="GeneID" id="96001903"/>
<proteinExistence type="predicted"/>